<dbReference type="SUPFAM" id="SSF51730">
    <property type="entry name" value="FAD-linked oxidoreductase"/>
    <property type="match status" value="1"/>
</dbReference>
<dbReference type="Gene3D" id="3.20.20.220">
    <property type="match status" value="1"/>
</dbReference>
<dbReference type="RefSeq" id="WP_127764073.1">
    <property type="nucleotide sequence ID" value="NZ_SADE01000001.1"/>
</dbReference>
<evidence type="ECO:0000313" key="7">
    <source>
        <dbReference type="EMBL" id="RVU38701.1"/>
    </source>
</evidence>
<evidence type="ECO:0000313" key="8">
    <source>
        <dbReference type="Proteomes" id="UP000287447"/>
    </source>
</evidence>
<dbReference type="OrthoDB" id="9812555at2"/>
<evidence type="ECO:0000256" key="3">
    <source>
        <dbReference type="ARBA" id="ARBA00022630"/>
    </source>
</evidence>
<evidence type="ECO:0000256" key="1">
    <source>
        <dbReference type="ARBA" id="ARBA00001974"/>
    </source>
</evidence>
<evidence type="ECO:0000256" key="2">
    <source>
        <dbReference type="ARBA" id="ARBA00004777"/>
    </source>
</evidence>
<keyword evidence="5 6" id="KW-0560">Oxidoreductase</keyword>
<evidence type="ECO:0000256" key="5">
    <source>
        <dbReference type="ARBA" id="ARBA00023002"/>
    </source>
</evidence>
<reference evidence="8" key="1">
    <citation type="submission" date="2019-01" db="EMBL/GenBank/DDBJ databases">
        <title>Gri0909 isolated from a small marine red alga.</title>
        <authorList>
            <person name="Kim J."/>
            <person name="Jeong S.E."/>
            <person name="Jeon C.O."/>
        </authorList>
    </citation>
    <scope>NUCLEOTIDE SEQUENCE [LARGE SCALE GENOMIC DNA]</scope>
    <source>
        <strain evidence="8">Gri0909</strain>
    </source>
</reference>
<keyword evidence="4 6" id="KW-0274">FAD</keyword>
<evidence type="ECO:0000256" key="4">
    <source>
        <dbReference type="ARBA" id="ARBA00022827"/>
    </source>
</evidence>
<comment type="pathway">
    <text evidence="2 6">One-carbon metabolism; tetrahydrofolate interconversion.</text>
</comment>
<comment type="similarity">
    <text evidence="6">Belongs to the methylenetetrahydrofolate reductase family.</text>
</comment>
<evidence type="ECO:0000256" key="6">
    <source>
        <dbReference type="RuleBase" id="RU003862"/>
    </source>
</evidence>
<dbReference type="GO" id="GO:0035999">
    <property type="term" value="P:tetrahydrofolate interconversion"/>
    <property type="evidence" value="ECO:0007669"/>
    <property type="project" value="UniProtKB-UniPathway"/>
</dbReference>
<protein>
    <recommendedName>
        <fullName evidence="6">Methylenetetrahydrofolate reductase</fullName>
    </recommendedName>
</protein>
<dbReference type="InterPro" id="IPR003171">
    <property type="entry name" value="Mehydrof_redctse-like"/>
</dbReference>
<dbReference type="AlphaFoldDB" id="A0A3S2Y504"/>
<accession>A0A3S2Y504</accession>
<proteinExistence type="inferred from homology"/>
<name>A0A3S2Y504_9PROT</name>
<organism evidence="7 8">
    <name type="scientific">Hwanghaeella grinnelliae</name>
    <dbReference type="NCBI Taxonomy" id="2500179"/>
    <lineage>
        <taxon>Bacteria</taxon>
        <taxon>Pseudomonadati</taxon>
        <taxon>Pseudomonadota</taxon>
        <taxon>Alphaproteobacteria</taxon>
        <taxon>Rhodospirillales</taxon>
        <taxon>Rhodospirillaceae</taxon>
        <taxon>Hwanghaeella</taxon>
    </lineage>
</organism>
<gene>
    <name evidence="7" type="ORF">EOI86_05360</name>
</gene>
<dbReference type="GO" id="GO:0004489">
    <property type="term" value="F:methylenetetrahydrofolate reductase [NAD(P)H] activity"/>
    <property type="evidence" value="ECO:0007669"/>
    <property type="project" value="InterPro"/>
</dbReference>
<sequence length="304" mass="32664">MTNTGTESDQIRDFLSNATFEVTPTQASKVDDFREVLAAGTTVFVTFLPGSDFAETVKTVKKLSAEGMNPVPHLAARSIPSKAFLEENLKVLQGEAAVSEALLIGGGVDTPVGEFDATIQVIRTGLLEKYGITRLGVAGHPEGSPDIKDADIIAALLEKNVYAKETGTDMYITTQFCFEAKPIIEWDKAIRDAGNELPIHIGVPGLATVKTLMKHAVACGIGNSMNFLKKQALNVTKLMTVNAPDRLVRDLAAYHATDPNCGIDMAHMYPLGGLKKTAAWTRAVQDGKFELKTKGGFNVTVPIE</sequence>
<dbReference type="Proteomes" id="UP000287447">
    <property type="component" value="Unassembled WGS sequence"/>
</dbReference>
<dbReference type="EMBL" id="SADE01000001">
    <property type="protein sequence ID" value="RVU38701.1"/>
    <property type="molecule type" value="Genomic_DNA"/>
</dbReference>
<dbReference type="InterPro" id="IPR029041">
    <property type="entry name" value="FAD-linked_oxidoreductase-like"/>
</dbReference>
<keyword evidence="8" id="KW-1185">Reference proteome</keyword>
<comment type="cofactor">
    <cofactor evidence="1 6">
        <name>FAD</name>
        <dbReference type="ChEBI" id="CHEBI:57692"/>
    </cofactor>
</comment>
<dbReference type="Pfam" id="PF02219">
    <property type="entry name" value="MTHFR"/>
    <property type="match status" value="1"/>
</dbReference>
<comment type="caution">
    <text evidence="7">The sequence shown here is derived from an EMBL/GenBank/DDBJ whole genome shotgun (WGS) entry which is preliminary data.</text>
</comment>
<dbReference type="UniPathway" id="UPA00193"/>
<keyword evidence="3 6" id="KW-0285">Flavoprotein</keyword>
<dbReference type="GO" id="GO:0006555">
    <property type="term" value="P:methionine metabolic process"/>
    <property type="evidence" value="ECO:0007669"/>
    <property type="project" value="InterPro"/>
</dbReference>